<protein>
    <recommendedName>
        <fullName evidence="1">Mycothiol-dependent maleylpyruvate isomerase metal-binding domain-containing protein</fullName>
    </recommendedName>
</protein>
<name>A0A250V5E5_STROL</name>
<dbReference type="InterPro" id="IPR034660">
    <property type="entry name" value="DinB/YfiT-like"/>
</dbReference>
<sequence length="231" mass="24165">MGCVAQSPARILGPVDHGGLMSLTDAYLDTAAQAVALLGAPEVAASWEKASALTDMTVGGLAGHLAYQVFSVATALQEPTSHQAPIPLLEHYARAAWIDAPLDGEVNAGIRAKGEDIASEGAQVLLERARAALAEQRVALPRVRGGWVVFIPQTGWALSLDDFLVTRMMELAVHTDDLAVSVGIAAPELSATAFDPVLTLLARLAARRHGQASLLRALARAERAPSAINAL</sequence>
<organism evidence="2 3">
    <name type="scientific">Streptomyces olivochromogenes</name>
    <dbReference type="NCBI Taxonomy" id="1963"/>
    <lineage>
        <taxon>Bacteria</taxon>
        <taxon>Bacillati</taxon>
        <taxon>Actinomycetota</taxon>
        <taxon>Actinomycetes</taxon>
        <taxon>Kitasatosporales</taxon>
        <taxon>Streptomycetaceae</taxon>
        <taxon>Streptomyces</taxon>
    </lineage>
</organism>
<dbReference type="EMBL" id="BDQI01000001">
    <property type="protein sequence ID" value="GAX49314.1"/>
    <property type="molecule type" value="Genomic_DNA"/>
</dbReference>
<dbReference type="Pfam" id="PF11716">
    <property type="entry name" value="MDMPI_N"/>
    <property type="match status" value="1"/>
</dbReference>
<dbReference type="STRING" id="1963.AQJ27_02010"/>
<evidence type="ECO:0000313" key="2">
    <source>
        <dbReference type="EMBL" id="GAX49314.1"/>
    </source>
</evidence>
<dbReference type="Proteomes" id="UP000217446">
    <property type="component" value="Unassembled WGS sequence"/>
</dbReference>
<dbReference type="InterPro" id="IPR024344">
    <property type="entry name" value="MDMPI_metal-binding"/>
</dbReference>
<evidence type="ECO:0000259" key="1">
    <source>
        <dbReference type="Pfam" id="PF11716"/>
    </source>
</evidence>
<evidence type="ECO:0000313" key="3">
    <source>
        <dbReference type="Proteomes" id="UP000217446"/>
    </source>
</evidence>
<accession>A0A250V5E5</accession>
<dbReference type="Gene3D" id="1.20.120.450">
    <property type="entry name" value="dinb family like domain"/>
    <property type="match status" value="1"/>
</dbReference>
<gene>
    <name evidence="2" type="ORF">SO3561_00803</name>
</gene>
<dbReference type="GO" id="GO:0046872">
    <property type="term" value="F:metal ion binding"/>
    <property type="evidence" value="ECO:0007669"/>
    <property type="project" value="InterPro"/>
</dbReference>
<feature type="domain" description="Mycothiol-dependent maleylpyruvate isomerase metal-binding" evidence="1">
    <location>
        <begin position="32"/>
        <end position="179"/>
    </location>
</feature>
<keyword evidence="3" id="KW-1185">Reference proteome</keyword>
<dbReference type="AlphaFoldDB" id="A0A250V5E5"/>
<comment type="caution">
    <text evidence="2">The sequence shown here is derived from an EMBL/GenBank/DDBJ whole genome shotgun (WGS) entry which is preliminary data.</text>
</comment>
<dbReference type="SUPFAM" id="SSF109854">
    <property type="entry name" value="DinB/YfiT-like putative metalloenzymes"/>
    <property type="match status" value="1"/>
</dbReference>
<reference evidence="3" key="1">
    <citation type="submission" date="2017-05" db="EMBL/GenBank/DDBJ databases">
        <title>Streptomyces olivochromogenes NBRC 3561 whole genome shotgun sequence.</title>
        <authorList>
            <person name="Dohra H."/>
            <person name="Kodani S."/>
        </authorList>
    </citation>
    <scope>NUCLEOTIDE SEQUENCE [LARGE SCALE GENOMIC DNA]</scope>
    <source>
        <strain evidence="3">NBRC 3561</strain>
    </source>
</reference>
<proteinExistence type="predicted"/>